<gene>
    <name evidence="2" type="ORF">Sangu_3134800</name>
</gene>
<evidence type="ECO:0008006" key="3">
    <source>
        <dbReference type="Google" id="ProtNLM"/>
    </source>
</evidence>
<reference evidence="2" key="2">
    <citation type="journal article" date="2024" name="Plant">
        <title>Genomic evolution and insights into agronomic trait innovations of Sesamum species.</title>
        <authorList>
            <person name="Miao H."/>
            <person name="Wang L."/>
            <person name="Qu L."/>
            <person name="Liu H."/>
            <person name="Sun Y."/>
            <person name="Le M."/>
            <person name="Wang Q."/>
            <person name="Wei S."/>
            <person name="Zheng Y."/>
            <person name="Lin W."/>
            <person name="Duan Y."/>
            <person name="Cao H."/>
            <person name="Xiong S."/>
            <person name="Wang X."/>
            <person name="Wei L."/>
            <person name="Li C."/>
            <person name="Ma Q."/>
            <person name="Ju M."/>
            <person name="Zhao R."/>
            <person name="Li G."/>
            <person name="Mu C."/>
            <person name="Tian Q."/>
            <person name="Mei H."/>
            <person name="Zhang T."/>
            <person name="Gao T."/>
            <person name="Zhang H."/>
        </authorList>
    </citation>
    <scope>NUCLEOTIDE SEQUENCE</scope>
    <source>
        <strain evidence="2">G01</strain>
    </source>
</reference>
<dbReference type="EMBL" id="JACGWK010000382">
    <property type="protein sequence ID" value="KAL0300181.1"/>
    <property type="molecule type" value="Genomic_DNA"/>
</dbReference>
<comment type="caution">
    <text evidence="2">The sequence shown here is derived from an EMBL/GenBank/DDBJ whole genome shotgun (WGS) entry which is preliminary data.</text>
</comment>
<evidence type="ECO:0000256" key="1">
    <source>
        <dbReference type="SAM" id="MobiDB-lite"/>
    </source>
</evidence>
<accession>A0AAW2K0H4</accession>
<protein>
    <recommendedName>
        <fullName evidence="3">Retrotransposon gag protein</fullName>
    </recommendedName>
</protein>
<name>A0AAW2K0H4_9LAMI</name>
<proteinExistence type="predicted"/>
<reference evidence="2" key="1">
    <citation type="submission" date="2020-06" db="EMBL/GenBank/DDBJ databases">
        <authorList>
            <person name="Li T."/>
            <person name="Hu X."/>
            <person name="Zhang T."/>
            <person name="Song X."/>
            <person name="Zhang H."/>
            <person name="Dai N."/>
            <person name="Sheng W."/>
            <person name="Hou X."/>
            <person name="Wei L."/>
        </authorList>
    </citation>
    <scope>NUCLEOTIDE SEQUENCE</scope>
    <source>
        <strain evidence="2">G01</strain>
        <tissue evidence="2">Leaf</tissue>
    </source>
</reference>
<dbReference type="AlphaFoldDB" id="A0AAW2K0H4"/>
<organism evidence="2">
    <name type="scientific">Sesamum angustifolium</name>
    <dbReference type="NCBI Taxonomy" id="2727405"/>
    <lineage>
        <taxon>Eukaryota</taxon>
        <taxon>Viridiplantae</taxon>
        <taxon>Streptophyta</taxon>
        <taxon>Embryophyta</taxon>
        <taxon>Tracheophyta</taxon>
        <taxon>Spermatophyta</taxon>
        <taxon>Magnoliopsida</taxon>
        <taxon>eudicotyledons</taxon>
        <taxon>Gunneridae</taxon>
        <taxon>Pentapetalae</taxon>
        <taxon>asterids</taxon>
        <taxon>lamiids</taxon>
        <taxon>Lamiales</taxon>
        <taxon>Pedaliaceae</taxon>
        <taxon>Sesamum</taxon>
    </lineage>
</organism>
<feature type="region of interest" description="Disordered" evidence="1">
    <location>
        <begin position="187"/>
        <end position="207"/>
    </location>
</feature>
<sequence length="207" mass="22892">MLNDTTSFVPLDRESLYDAWERLKSMLRECPHHELPIWRQVQTFYNGVTLANRATIDAAAGGTIMKKLSFEAFNIMDEVTTNLYSYGLERTKKRIVGVHCIDAISALSAQLAAFTPTAINSLKMVATIGNGVPIGPSGACGQMGHLSQNCKVGSQFSIHENANFVSHDDRSNFNLNSNTYNSGCHSHPNFSWSNNQQQGPPTYHQPQ</sequence>
<evidence type="ECO:0000313" key="2">
    <source>
        <dbReference type="EMBL" id="KAL0300181.1"/>
    </source>
</evidence>